<reference evidence="3 4" key="1">
    <citation type="submission" date="2015-10" db="EMBL/GenBank/DDBJ databases">
        <title>Draft genome sequence of Thermococcus celericrescens strain DSM 17994.</title>
        <authorList>
            <person name="Hong S.-J."/>
            <person name="Park C.-E."/>
            <person name="Shin J.-H."/>
        </authorList>
    </citation>
    <scope>NUCLEOTIDE SEQUENCE [LARGE SCALE GENOMIC DNA]</scope>
    <source>
        <strain evidence="3 4">DSM 17994</strain>
    </source>
</reference>
<dbReference type="SUPFAM" id="SSF46785">
    <property type="entry name" value="Winged helix' DNA-binding domain"/>
    <property type="match status" value="1"/>
</dbReference>
<keyword evidence="4" id="KW-1185">Reference proteome</keyword>
<dbReference type="STRING" id="227598.APY94_11520"/>
<dbReference type="Proteomes" id="UP000053462">
    <property type="component" value="Unassembled WGS sequence"/>
</dbReference>
<proteinExistence type="predicted"/>
<dbReference type="EMBL" id="LLYW01000045">
    <property type="protein sequence ID" value="KUH31869.1"/>
    <property type="molecule type" value="Genomic_DNA"/>
</dbReference>
<accession>A0A100XVX3</accession>
<evidence type="ECO:0000259" key="2">
    <source>
        <dbReference type="Pfam" id="PF01978"/>
    </source>
</evidence>
<evidence type="ECO:0000313" key="4">
    <source>
        <dbReference type="Proteomes" id="UP000053462"/>
    </source>
</evidence>
<feature type="transmembrane region" description="Helical" evidence="1">
    <location>
        <begin position="174"/>
        <end position="193"/>
    </location>
</feature>
<name>A0A100XVX3_9EURY</name>
<sequence>MRLKGAAILMLITLCLLHGVSAYTVSSRVLTVYNDGYVKVEYEILPAEYSSQIELPLLGDHYENVIVEDGNGNPLNFRLENGSLLIYSGDAGIVKVSYYTPDLTAKEGMVWTLHIATNDSFTVVLPENAIVVDLSDIPLEIAGNSITMPPGNQSVSYTLNGRGAGSEGGTEGSAYLIILAGLGVIGGFAYVLWRRKGGGKSMPTREEFQARLENLDLNEEEKRALLYIFDKGGRASQAEVREAIGLPKTTAWRMFKRLERKGLVKVLKGRKENWVELRF</sequence>
<keyword evidence="1" id="KW-1133">Transmembrane helix</keyword>
<comment type="caution">
    <text evidence="3">The sequence shown here is derived from an EMBL/GenBank/DDBJ whole genome shotgun (WGS) entry which is preliminary data.</text>
</comment>
<dbReference type="InterPro" id="IPR002831">
    <property type="entry name" value="Tscrpt_reg_TrmB_N"/>
</dbReference>
<dbReference type="RefSeq" id="WP_058939770.1">
    <property type="nucleotide sequence ID" value="NZ_LLYW01000045.1"/>
</dbReference>
<dbReference type="AlphaFoldDB" id="A0A100XVX3"/>
<dbReference type="Pfam" id="PF01978">
    <property type="entry name" value="TrmB"/>
    <property type="match status" value="1"/>
</dbReference>
<evidence type="ECO:0000313" key="3">
    <source>
        <dbReference type="EMBL" id="KUH31869.1"/>
    </source>
</evidence>
<dbReference type="OrthoDB" id="28494at2157"/>
<dbReference type="InterPro" id="IPR036388">
    <property type="entry name" value="WH-like_DNA-bd_sf"/>
</dbReference>
<feature type="domain" description="Transcription regulator TrmB N-terminal" evidence="2">
    <location>
        <begin position="212"/>
        <end position="271"/>
    </location>
</feature>
<gene>
    <name evidence="3" type="ORF">APY94_11520</name>
</gene>
<organism evidence="3 4">
    <name type="scientific">Thermococcus celericrescens</name>
    <dbReference type="NCBI Taxonomy" id="227598"/>
    <lineage>
        <taxon>Archaea</taxon>
        <taxon>Methanobacteriati</taxon>
        <taxon>Methanobacteriota</taxon>
        <taxon>Thermococci</taxon>
        <taxon>Thermococcales</taxon>
        <taxon>Thermococcaceae</taxon>
        <taxon>Thermococcus</taxon>
    </lineage>
</organism>
<dbReference type="InterPro" id="IPR036390">
    <property type="entry name" value="WH_DNA-bd_sf"/>
</dbReference>
<keyword evidence="1" id="KW-0472">Membrane</keyword>
<keyword evidence="1" id="KW-0812">Transmembrane</keyword>
<protein>
    <recommendedName>
        <fullName evidence="2">Transcription regulator TrmB N-terminal domain-containing protein</fullName>
    </recommendedName>
</protein>
<dbReference type="Gene3D" id="1.10.10.10">
    <property type="entry name" value="Winged helix-like DNA-binding domain superfamily/Winged helix DNA-binding domain"/>
    <property type="match status" value="1"/>
</dbReference>
<evidence type="ECO:0000256" key="1">
    <source>
        <dbReference type="SAM" id="Phobius"/>
    </source>
</evidence>